<dbReference type="EMBL" id="JH692062">
    <property type="protein sequence ID" value="EIP88759.1"/>
    <property type="molecule type" value="Genomic_DNA"/>
</dbReference>
<keyword evidence="2" id="KW-1185">Reference proteome</keyword>
<sequence>MRLAQLRRDLSEGAFATFFGGGWFLCRSFVCVLREWPVMFSVHWRRPSPGRGSLFFVLPKKSNQKKGASLGGQQRELRFLFPPAFPLDSLYPSSERSEDGAAGGIPLW</sequence>
<name>A0ABN0G9C6_9BURK</name>
<gene>
    <name evidence="1" type="ORF">A33K_14859</name>
</gene>
<evidence type="ECO:0000313" key="1">
    <source>
        <dbReference type="EMBL" id="EIP88759.1"/>
    </source>
</evidence>
<organism evidence="1 2">
    <name type="scientific">Burkholderia humptydooensis MSMB43</name>
    <dbReference type="NCBI Taxonomy" id="441157"/>
    <lineage>
        <taxon>Bacteria</taxon>
        <taxon>Pseudomonadati</taxon>
        <taxon>Pseudomonadota</taxon>
        <taxon>Betaproteobacteria</taxon>
        <taxon>Burkholderiales</taxon>
        <taxon>Burkholderiaceae</taxon>
        <taxon>Burkholderia</taxon>
        <taxon>pseudomallei group</taxon>
    </lineage>
</organism>
<protein>
    <submittedName>
        <fullName evidence="1">Ion transporter</fullName>
    </submittedName>
</protein>
<evidence type="ECO:0000313" key="2">
    <source>
        <dbReference type="Proteomes" id="UP000004682"/>
    </source>
</evidence>
<accession>A0ABN0G9C6</accession>
<reference evidence="2" key="1">
    <citation type="journal article" date="2012" name="J. Bacteriol.">
        <title>Revised Genome Sequence of Burkholderia thailandensis MSMB43 with Improved Annotation.</title>
        <authorList>
            <person name="Zhuo Y."/>
            <person name="Liu L."/>
            <person name="Wang Q."/>
            <person name="Liu X."/>
            <person name="Ren B."/>
            <person name="Liu M."/>
            <person name="Ni P."/>
            <person name="Cheng Y.Q."/>
            <person name="Zhang L."/>
        </authorList>
    </citation>
    <scope>NUCLEOTIDE SEQUENCE [LARGE SCALE GENOMIC DNA]</scope>
    <source>
        <strain evidence="2">MSMB43</strain>
    </source>
</reference>
<proteinExistence type="predicted"/>
<dbReference type="Proteomes" id="UP000004682">
    <property type="component" value="Unassembled WGS sequence"/>
</dbReference>